<dbReference type="GO" id="GO:0006633">
    <property type="term" value="P:fatty acid biosynthetic process"/>
    <property type="evidence" value="ECO:0007669"/>
    <property type="project" value="InterPro"/>
</dbReference>
<dbReference type="InterPro" id="IPR002539">
    <property type="entry name" value="MaoC-like_dom"/>
</dbReference>
<dbReference type="PANTHER" id="PTHR43841">
    <property type="entry name" value="3-HYDROXYACYL-THIOESTER DEHYDRATASE HTDX-RELATED"/>
    <property type="match status" value="1"/>
</dbReference>
<dbReference type="SUPFAM" id="SSF54637">
    <property type="entry name" value="Thioesterase/thiol ester dehydrase-isomerase"/>
    <property type="match status" value="1"/>
</dbReference>
<organism evidence="2">
    <name type="scientific">marine metagenome</name>
    <dbReference type="NCBI Taxonomy" id="408172"/>
    <lineage>
        <taxon>unclassified sequences</taxon>
        <taxon>metagenomes</taxon>
        <taxon>ecological metagenomes</taxon>
    </lineage>
</organism>
<dbReference type="PRINTS" id="PR01483">
    <property type="entry name" value="FASYNTHASE"/>
</dbReference>
<dbReference type="Gene3D" id="3.10.129.10">
    <property type="entry name" value="Hotdog Thioesterase"/>
    <property type="match status" value="1"/>
</dbReference>
<dbReference type="InterPro" id="IPR003965">
    <property type="entry name" value="Fatty_acid_synthase"/>
</dbReference>
<dbReference type="GO" id="GO:0004312">
    <property type="term" value="F:fatty acid synthase activity"/>
    <property type="evidence" value="ECO:0007669"/>
    <property type="project" value="InterPro"/>
</dbReference>
<feature type="domain" description="MaoC-like" evidence="1">
    <location>
        <begin position="12"/>
        <end position="58"/>
    </location>
</feature>
<name>A0A382Q5Q4_9ZZZZ</name>
<dbReference type="InterPro" id="IPR029069">
    <property type="entry name" value="HotDog_dom_sf"/>
</dbReference>
<gene>
    <name evidence="2" type="ORF">METZ01_LOCUS333164</name>
</gene>
<dbReference type="AlphaFoldDB" id="A0A382Q5Q4"/>
<sequence length="59" mass="6494">MQDGNPIIEVIKEITSNQVMLYAEASGDFNPIHVNKEFAEKSQFGRNIAHGMMVAATIS</sequence>
<proteinExistence type="predicted"/>
<accession>A0A382Q5Q4</accession>
<evidence type="ECO:0000259" key="1">
    <source>
        <dbReference type="Pfam" id="PF01575"/>
    </source>
</evidence>
<feature type="non-terminal residue" evidence="2">
    <location>
        <position position="59"/>
    </location>
</feature>
<dbReference type="GO" id="GO:0005835">
    <property type="term" value="C:fatty acid synthase complex"/>
    <property type="evidence" value="ECO:0007669"/>
    <property type="project" value="InterPro"/>
</dbReference>
<dbReference type="PANTHER" id="PTHR43841:SF3">
    <property type="entry name" value="(3R)-HYDROXYACYL-ACP DEHYDRATASE SUBUNIT HADB"/>
    <property type="match status" value="1"/>
</dbReference>
<dbReference type="Pfam" id="PF01575">
    <property type="entry name" value="MaoC_dehydratas"/>
    <property type="match status" value="1"/>
</dbReference>
<reference evidence="2" key="1">
    <citation type="submission" date="2018-05" db="EMBL/GenBank/DDBJ databases">
        <authorList>
            <person name="Lanie J.A."/>
            <person name="Ng W.-L."/>
            <person name="Kazmierczak K.M."/>
            <person name="Andrzejewski T.M."/>
            <person name="Davidsen T.M."/>
            <person name="Wayne K.J."/>
            <person name="Tettelin H."/>
            <person name="Glass J.I."/>
            <person name="Rusch D."/>
            <person name="Podicherti R."/>
            <person name="Tsui H.-C.T."/>
            <person name="Winkler M.E."/>
        </authorList>
    </citation>
    <scope>NUCLEOTIDE SEQUENCE</scope>
</reference>
<protein>
    <recommendedName>
        <fullName evidence="1">MaoC-like domain-containing protein</fullName>
    </recommendedName>
</protein>
<dbReference type="EMBL" id="UINC01111819">
    <property type="protein sequence ID" value="SVC80310.1"/>
    <property type="molecule type" value="Genomic_DNA"/>
</dbReference>
<evidence type="ECO:0000313" key="2">
    <source>
        <dbReference type="EMBL" id="SVC80310.1"/>
    </source>
</evidence>